<accession>A0A917H5Z1</accession>
<dbReference type="RefSeq" id="WP_188454172.1">
    <property type="nucleotide sequence ID" value="NZ_BMFR01000002.1"/>
</dbReference>
<proteinExistence type="predicted"/>
<name>A0A917H5Z1_9BACI</name>
<evidence type="ECO:0000256" key="3">
    <source>
        <dbReference type="ARBA" id="ARBA00022840"/>
    </source>
</evidence>
<dbReference type="Pfam" id="PF02682">
    <property type="entry name" value="CT_C_D"/>
    <property type="match status" value="1"/>
</dbReference>
<dbReference type="AlphaFoldDB" id="A0A917H5Z1"/>
<dbReference type="Proteomes" id="UP000622860">
    <property type="component" value="Unassembled WGS sequence"/>
</dbReference>
<evidence type="ECO:0000256" key="2">
    <source>
        <dbReference type="ARBA" id="ARBA00022801"/>
    </source>
</evidence>
<dbReference type="InterPro" id="IPR029000">
    <property type="entry name" value="Cyclophilin-like_dom_sf"/>
</dbReference>
<evidence type="ECO:0000259" key="4">
    <source>
        <dbReference type="SMART" id="SM00796"/>
    </source>
</evidence>
<evidence type="ECO:0000256" key="1">
    <source>
        <dbReference type="ARBA" id="ARBA00022741"/>
    </source>
</evidence>
<dbReference type="SUPFAM" id="SSF50891">
    <property type="entry name" value="Cyclophilin-like"/>
    <property type="match status" value="1"/>
</dbReference>
<keyword evidence="3" id="KW-0067">ATP-binding</keyword>
<dbReference type="EMBL" id="BMFR01000002">
    <property type="protein sequence ID" value="GGG67639.1"/>
    <property type="molecule type" value="Genomic_DNA"/>
</dbReference>
<dbReference type="PANTHER" id="PTHR34698:SF2">
    <property type="entry name" value="5-OXOPROLINASE SUBUNIT B"/>
    <property type="match status" value="1"/>
</dbReference>
<gene>
    <name evidence="5" type="ORF">GCM10011398_09260</name>
</gene>
<evidence type="ECO:0000313" key="5">
    <source>
        <dbReference type="EMBL" id="GGG67639.1"/>
    </source>
</evidence>
<dbReference type="InterPro" id="IPR010016">
    <property type="entry name" value="PxpB"/>
</dbReference>
<organism evidence="5 6">
    <name type="scientific">Virgibacillus oceani</name>
    <dbReference type="NCBI Taxonomy" id="1479511"/>
    <lineage>
        <taxon>Bacteria</taxon>
        <taxon>Bacillati</taxon>
        <taxon>Bacillota</taxon>
        <taxon>Bacilli</taxon>
        <taxon>Bacillales</taxon>
        <taxon>Bacillaceae</taxon>
        <taxon>Virgibacillus</taxon>
    </lineage>
</organism>
<keyword evidence="1" id="KW-0547">Nucleotide-binding</keyword>
<dbReference type="NCBIfam" id="TIGR00370">
    <property type="entry name" value="5-oxoprolinase subunit PxpB"/>
    <property type="match status" value="1"/>
</dbReference>
<keyword evidence="6" id="KW-1185">Reference proteome</keyword>
<reference evidence="5" key="2">
    <citation type="submission" date="2020-09" db="EMBL/GenBank/DDBJ databases">
        <authorList>
            <person name="Sun Q."/>
            <person name="Zhou Y."/>
        </authorList>
    </citation>
    <scope>NUCLEOTIDE SEQUENCE</scope>
    <source>
        <strain evidence="5">CGMCC 1.12754</strain>
    </source>
</reference>
<dbReference type="InterPro" id="IPR003833">
    <property type="entry name" value="CT_C_D"/>
</dbReference>
<dbReference type="GO" id="GO:0005524">
    <property type="term" value="F:ATP binding"/>
    <property type="evidence" value="ECO:0007669"/>
    <property type="project" value="UniProtKB-KW"/>
</dbReference>
<reference evidence="5" key="1">
    <citation type="journal article" date="2014" name="Int. J. Syst. Evol. Microbiol.">
        <title>Complete genome sequence of Corynebacterium casei LMG S-19264T (=DSM 44701T), isolated from a smear-ripened cheese.</title>
        <authorList>
            <consortium name="US DOE Joint Genome Institute (JGI-PGF)"/>
            <person name="Walter F."/>
            <person name="Albersmeier A."/>
            <person name="Kalinowski J."/>
            <person name="Ruckert C."/>
        </authorList>
    </citation>
    <scope>NUCLEOTIDE SEQUENCE</scope>
    <source>
        <strain evidence="5">CGMCC 1.12754</strain>
    </source>
</reference>
<dbReference type="SUPFAM" id="SSF160467">
    <property type="entry name" value="PH0987 N-terminal domain-like"/>
    <property type="match status" value="1"/>
</dbReference>
<evidence type="ECO:0000313" key="6">
    <source>
        <dbReference type="Proteomes" id="UP000622860"/>
    </source>
</evidence>
<sequence>MDFSIKAVGDCAVKVQFLQDVTPQLNRKIKIFCNRITELNIGSAVEIVPAYNSVTIYYQPFKITYRDIYNKLKLINIDDSSCKPEKQQLIKVPVVYGGEYGPDLQGVAEYNNLSVKEVIELHQKPDYLIYMLGFLPGFPYLGGLKTKLATPRMENPRRSVSAGSVGIAYKQTGIYPVESPGGWNIIGRTPLRLVNLTNQVHPFLFEAGDLVRFYEVDEVEFLEMEEAAAAGKYNAKLEILNRKGASANDQQANRS</sequence>
<keyword evidence="2 5" id="KW-0378">Hydrolase</keyword>
<protein>
    <submittedName>
        <fullName evidence="5">Allophanate hydrolase</fullName>
    </submittedName>
</protein>
<comment type="caution">
    <text evidence="5">The sequence shown here is derived from an EMBL/GenBank/DDBJ whole genome shotgun (WGS) entry which is preliminary data.</text>
</comment>
<dbReference type="Gene3D" id="2.40.100.10">
    <property type="entry name" value="Cyclophilin-like"/>
    <property type="match status" value="1"/>
</dbReference>
<dbReference type="GO" id="GO:0016787">
    <property type="term" value="F:hydrolase activity"/>
    <property type="evidence" value="ECO:0007669"/>
    <property type="project" value="UniProtKB-KW"/>
</dbReference>
<dbReference type="PANTHER" id="PTHR34698">
    <property type="entry name" value="5-OXOPROLINASE SUBUNIT B"/>
    <property type="match status" value="1"/>
</dbReference>
<feature type="domain" description="Carboxyltransferase" evidence="4">
    <location>
        <begin position="3"/>
        <end position="205"/>
    </location>
</feature>
<dbReference type="Gene3D" id="3.30.1360.40">
    <property type="match status" value="1"/>
</dbReference>
<dbReference type="SMART" id="SM00796">
    <property type="entry name" value="AHS1"/>
    <property type="match status" value="1"/>
</dbReference>